<evidence type="ECO:0000313" key="5">
    <source>
        <dbReference type="Proteomes" id="UP000694401"/>
    </source>
</evidence>
<evidence type="ECO:0000259" key="3">
    <source>
        <dbReference type="PROSITE" id="PS50835"/>
    </source>
</evidence>
<evidence type="ECO:0000313" key="4">
    <source>
        <dbReference type="Ensembl" id="ENSZLMP00000015370.1"/>
    </source>
</evidence>
<dbReference type="Proteomes" id="UP000694401">
    <property type="component" value="Unassembled WGS sequence"/>
</dbReference>
<name>A0A8D2PJ78_ZOSLA</name>
<dbReference type="PANTHER" id="PTHR11481:SF64">
    <property type="entry name" value="FC RECEPTOR-LIKE PROTEIN 4"/>
    <property type="match status" value="1"/>
</dbReference>
<dbReference type="InterPro" id="IPR013783">
    <property type="entry name" value="Ig-like_fold"/>
</dbReference>
<feature type="domain" description="Ig-like" evidence="3">
    <location>
        <begin position="22"/>
        <end position="81"/>
    </location>
</feature>
<evidence type="ECO:0000256" key="2">
    <source>
        <dbReference type="ARBA" id="ARBA00023157"/>
    </source>
</evidence>
<dbReference type="Gene3D" id="2.60.40.10">
    <property type="entry name" value="Immunoglobulins"/>
    <property type="match status" value="1"/>
</dbReference>
<dbReference type="InterPro" id="IPR050488">
    <property type="entry name" value="Ig_Fc_receptor"/>
</dbReference>
<dbReference type="SUPFAM" id="SSF48726">
    <property type="entry name" value="Immunoglobulin"/>
    <property type="match status" value="1"/>
</dbReference>
<dbReference type="PANTHER" id="PTHR11481">
    <property type="entry name" value="IMMUNOGLOBULIN FC RECEPTOR"/>
    <property type="match status" value="1"/>
</dbReference>
<reference evidence="4" key="1">
    <citation type="submission" date="2025-08" db="UniProtKB">
        <authorList>
            <consortium name="Ensembl"/>
        </authorList>
    </citation>
    <scope>IDENTIFICATION</scope>
</reference>
<protein>
    <recommendedName>
        <fullName evidence="3">Ig-like domain-containing protein</fullName>
    </recommendedName>
</protein>
<dbReference type="GO" id="GO:0004888">
    <property type="term" value="F:transmembrane signaling receptor activity"/>
    <property type="evidence" value="ECO:0007669"/>
    <property type="project" value="TreeGrafter"/>
</dbReference>
<dbReference type="GO" id="GO:0009897">
    <property type="term" value="C:external side of plasma membrane"/>
    <property type="evidence" value="ECO:0007669"/>
    <property type="project" value="TreeGrafter"/>
</dbReference>
<organism evidence="4 5">
    <name type="scientific">Zosterops lateralis melanops</name>
    <dbReference type="NCBI Taxonomy" id="1220523"/>
    <lineage>
        <taxon>Eukaryota</taxon>
        <taxon>Metazoa</taxon>
        <taxon>Chordata</taxon>
        <taxon>Craniata</taxon>
        <taxon>Vertebrata</taxon>
        <taxon>Euteleostomi</taxon>
        <taxon>Archelosauria</taxon>
        <taxon>Archosauria</taxon>
        <taxon>Dinosauria</taxon>
        <taxon>Saurischia</taxon>
        <taxon>Theropoda</taxon>
        <taxon>Coelurosauria</taxon>
        <taxon>Aves</taxon>
        <taxon>Neognathae</taxon>
        <taxon>Neoaves</taxon>
        <taxon>Telluraves</taxon>
        <taxon>Australaves</taxon>
        <taxon>Passeriformes</taxon>
        <taxon>Sylvioidea</taxon>
        <taxon>Zosteropidae</taxon>
        <taxon>Zosterops</taxon>
    </lineage>
</organism>
<accession>A0A8D2PJ78</accession>
<dbReference type="GO" id="GO:0007166">
    <property type="term" value="P:cell surface receptor signaling pathway"/>
    <property type="evidence" value="ECO:0007669"/>
    <property type="project" value="TreeGrafter"/>
</dbReference>
<keyword evidence="5" id="KW-1185">Reference proteome</keyword>
<dbReference type="InterPro" id="IPR036179">
    <property type="entry name" value="Ig-like_dom_sf"/>
</dbReference>
<keyword evidence="2" id="KW-1015">Disulfide bond</keyword>
<evidence type="ECO:0000256" key="1">
    <source>
        <dbReference type="ARBA" id="ARBA00022729"/>
    </source>
</evidence>
<dbReference type="InterPro" id="IPR007110">
    <property type="entry name" value="Ig-like_dom"/>
</dbReference>
<dbReference type="GO" id="GO:0006955">
    <property type="term" value="P:immune response"/>
    <property type="evidence" value="ECO:0007669"/>
    <property type="project" value="TreeGrafter"/>
</dbReference>
<reference evidence="4" key="2">
    <citation type="submission" date="2025-09" db="UniProtKB">
        <authorList>
            <consortium name="Ensembl"/>
        </authorList>
    </citation>
    <scope>IDENTIFICATION</scope>
</reference>
<keyword evidence="1" id="KW-0732">Signal</keyword>
<sequence length="227" mass="25392">SPFQPRPSALLVSPQRMPCPHPAVPSPPLALAGWSVLWDWVTLTCQDSGTTGATTWNMNGRRWWQNRGDQFTVTRSGTYRCDRSGTGWSPPVRVFNGEGGLGATAWALLEGDKVTLRCWQDSTVTGVRFYHEEQDLGGCHDGTQISLFPLQLHHSGHYHCRGWVGAVTPQWKESQLVTVTVRSECRKGNRQPQHPPRVSPPLPESFIPAFTSLWVTQNFPSSCWFLP</sequence>
<dbReference type="PROSITE" id="PS50835">
    <property type="entry name" value="IG_LIKE"/>
    <property type="match status" value="1"/>
</dbReference>
<dbReference type="Ensembl" id="ENSZLMT00000015793.1">
    <property type="protein sequence ID" value="ENSZLMP00000015370.1"/>
    <property type="gene ID" value="ENSZLMG00000010698.1"/>
</dbReference>
<dbReference type="AlphaFoldDB" id="A0A8D2PJ78"/>
<proteinExistence type="predicted"/>